<organism evidence="2 3">
    <name type="scientific">Phytophthora palmivora</name>
    <dbReference type="NCBI Taxonomy" id="4796"/>
    <lineage>
        <taxon>Eukaryota</taxon>
        <taxon>Sar</taxon>
        <taxon>Stramenopiles</taxon>
        <taxon>Oomycota</taxon>
        <taxon>Peronosporomycetes</taxon>
        <taxon>Peronosporales</taxon>
        <taxon>Peronosporaceae</taxon>
        <taxon>Phytophthora</taxon>
    </lineage>
</organism>
<reference evidence="2 3" key="1">
    <citation type="journal article" date="2017" name="Genome Biol. Evol.">
        <title>Phytophthora megakarya and P. palmivora, closely related causal agents of cacao black pod rot, underwent increases in genome sizes and gene numbers by different mechanisms.</title>
        <authorList>
            <person name="Ali S.S."/>
            <person name="Shao J."/>
            <person name="Lary D.J."/>
            <person name="Kronmiller B."/>
            <person name="Shen D."/>
            <person name="Strem M.D."/>
            <person name="Amoako-Attah I."/>
            <person name="Akrofi A.Y."/>
            <person name="Begoude B.A."/>
            <person name="Ten Hoopen G.M."/>
            <person name="Coulibaly K."/>
            <person name="Kebe B.I."/>
            <person name="Melnick R.L."/>
            <person name="Guiltinan M.J."/>
            <person name="Tyler B.M."/>
            <person name="Meinhardt L.W."/>
            <person name="Bailey B.A."/>
        </authorList>
    </citation>
    <scope>NUCLEOTIDE SEQUENCE [LARGE SCALE GENOMIC DNA]</scope>
    <source>
        <strain evidence="3">sbr112.9</strain>
    </source>
</reference>
<evidence type="ECO:0000313" key="3">
    <source>
        <dbReference type="Proteomes" id="UP000237271"/>
    </source>
</evidence>
<dbReference type="Proteomes" id="UP000237271">
    <property type="component" value="Unassembled WGS sequence"/>
</dbReference>
<keyword evidence="3" id="KW-1185">Reference proteome</keyword>
<proteinExistence type="predicted"/>
<evidence type="ECO:0000256" key="1">
    <source>
        <dbReference type="SAM" id="MobiDB-lite"/>
    </source>
</evidence>
<sequence length="199" mass="21885">MVGQPQIDWLARSVKRPHDFDVSEVFTHLVVVPRDWPRITVVDGASTTHIVHRASDGPLCTTCAALLTGDDDEGRAREDACEKQASAHPRGARMWRLSTGSSLFPHDNEAVEQRLPHAIEAAEQRFPHDNEAVEQRLPRAIEAVEQRLPHDDAVGGPQLPPRATGAVEDELSRLEEVSSSSEGDTSVSSSGSRRTKTFR</sequence>
<comment type="caution">
    <text evidence="2">The sequence shown here is derived from an EMBL/GenBank/DDBJ whole genome shotgun (WGS) entry which is preliminary data.</text>
</comment>
<feature type="non-terminal residue" evidence="2">
    <location>
        <position position="199"/>
    </location>
</feature>
<dbReference type="OrthoDB" id="135424at2759"/>
<feature type="region of interest" description="Disordered" evidence="1">
    <location>
        <begin position="150"/>
        <end position="199"/>
    </location>
</feature>
<evidence type="ECO:0000313" key="2">
    <source>
        <dbReference type="EMBL" id="POM79357.1"/>
    </source>
</evidence>
<dbReference type="AlphaFoldDB" id="A0A2P4YNH3"/>
<feature type="compositionally biased region" description="Low complexity" evidence="1">
    <location>
        <begin position="177"/>
        <end position="192"/>
    </location>
</feature>
<name>A0A2P4YNH3_9STRA</name>
<gene>
    <name evidence="2" type="ORF">PHPALM_2997</name>
</gene>
<protein>
    <submittedName>
        <fullName evidence="2">Polyprotein</fullName>
    </submittedName>
</protein>
<dbReference type="EMBL" id="NCKW01001738">
    <property type="protein sequence ID" value="POM79357.1"/>
    <property type="molecule type" value="Genomic_DNA"/>
</dbReference>
<accession>A0A2P4YNH3</accession>